<evidence type="ECO:0000313" key="1">
    <source>
        <dbReference type="EMBL" id="GCB30517.1"/>
    </source>
</evidence>
<dbReference type="Proteomes" id="UP000287361">
    <property type="component" value="Unassembled WGS sequence"/>
</dbReference>
<organism evidence="1 2">
    <name type="scientific">Anaerotignum faecicola</name>
    <dbReference type="NCBI Taxonomy" id="2358141"/>
    <lineage>
        <taxon>Bacteria</taxon>
        <taxon>Bacillati</taxon>
        <taxon>Bacillota</taxon>
        <taxon>Clostridia</taxon>
        <taxon>Lachnospirales</taxon>
        <taxon>Anaerotignaceae</taxon>
        <taxon>Anaerotignum</taxon>
    </lineage>
</organism>
<keyword evidence="2" id="KW-1185">Reference proteome</keyword>
<gene>
    <name evidence="1" type="ORF">KGMB03357_21780</name>
</gene>
<protein>
    <submittedName>
        <fullName evidence="1">Uncharacterized protein</fullName>
    </submittedName>
</protein>
<dbReference type="GeneID" id="86195472"/>
<evidence type="ECO:0000313" key="2">
    <source>
        <dbReference type="Proteomes" id="UP000287361"/>
    </source>
</evidence>
<sequence length="44" mass="5036">MNQQEKQIIKNIVAVFPMLDESNKKYLLGLSEGMVLVRKQENAS</sequence>
<proteinExistence type="predicted"/>
<dbReference type="EMBL" id="BHVZ01000014">
    <property type="protein sequence ID" value="GCB30517.1"/>
    <property type="molecule type" value="Genomic_DNA"/>
</dbReference>
<dbReference type="AlphaFoldDB" id="A0A401LG84"/>
<dbReference type="RefSeq" id="WP_016407873.1">
    <property type="nucleotide sequence ID" value="NZ_DAVZTY010000053.1"/>
</dbReference>
<reference evidence="1 2" key="1">
    <citation type="submission" date="2018-10" db="EMBL/GenBank/DDBJ databases">
        <title>Draft Genome Sequence of Anaerotignum sp. KCTC 15736.</title>
        <authorList>
            <person name="Choi S.H."/>
            <person name="Kim J.S."/>
            <person name="Kang S.W."/>
            <person name="Lee J.S."/>
            <person name="Park S.H."/>
        </authorList>
    </citation>
    <scope>NUCLEOTIDE SEQUENCE [LARGE SCALE GENOMIC DNA]</scope>
    <source>
        <strain evidence="1 2">KCTC 15736</strain>
    </source>
</reference>
<comment type="caution">
    <text evidence="1">The sequence shown here is derived from an EMBL/GenBank/DDBJ whole genome shotgun (WGS) entry which is preliminary data.</text>
</comment>
<name>A0A401LG84_9FIRM</name>
<accession>A0A401LG84</accession>